<dbReference type="STRING" id="86049.A0A1C1CH25"/>
<evidence type="ECO:0000313" key="1">
    <source>
        <dbReference type="EMBL" id="OCT47824.1"/>
    </source>
</evidence>
<protein>
    <submittedName>
        <fullName evidence="1">Uncharacterized protein</fullName>
    </submittedName>
</protein>
<dbReference type="OrthoDB" id="5391533at2759"/>
<reference evidence="2" key="1">
    <citation type="submission" date="2015-07" db="EMBL/GenBank/DDBJ databases">
        <authorList>
            <person name="Teixeira M.M."/>
            <person name="Souza R.C."/>
            <person name="Almeida L.G."/>
            <person name="Vicente V.A."/>
            <person name="de Hoog S."/>
            <person name="Bocca A.L."/>
            <person name="de Almeida S.R."/>
            <person name="Vasconcelos A.T."/>
            <person name="Felipe M.S."/>
        </authorList>
    </citation>
    <scope>NUCLEOTIDE SEQUENCE [LARGE SCALE GENOMIC DNA]</scope>
    <source>
        <strain evidence="2">KSF</strain>
    </source>
</reference>
<dbReference type="VEuPathDB" id="FungiDB:G647_04526"/>
<proteinExistence type="predicted"/>
<gene>
    <name evidence="1" type="ORF">CLCR_03707</name>
</gene>
<dbReference type="VEuPathDB" id="FungiDB:CLCR_03707"/>
<dbReference type="EMBL" id="LGRB01000013">
    <property type="protein sequence ID" value="OCT47824.1"/>
    <property type="molecule type" value="Genomic_DNA"/>
</dbReference>
<organism evidence="1 2">
    <name type="scientific">Cladophialophora carrionii</name>
    <dbReference type="NCBI Taxonomy" id="86049"/>
    <lineage>
        <taxon>Eukaryota</taxon>
        <taxon>Fungi</taxon>
        <taxon>Dikarya</taxon>
        <taxon>Ascomycota</taxon>
        <taxon>Pezizomycotina</taxon>
        <taxon>Eurotiomycetes</taxon>
        <taxon>Chaetothyriomycetidae</taxon>
        <taxon>Chaetothyriales</taxon>
        <taxon>Herpotrichiellaceae</taxon>
        <taxon>Cladophialophora</taxon>
    </lineage>
</organism>
<keyword evidence="2" id="KW-1185">Reference proteome</keyword>
<sequence length="183" mass="20327">MAQAFPPQPMMLSPHQEAMEEASKAGQVVELQKLFAEHHVKPGDDPIPYWHATQKGAPATTVNRQKYLRSVYPKFDFFTPSIIHTLTAAPDLEMLKLIHSYSPRIVNFGFDDHVTTLLSRACEGGPQNAPFVDFLLDHGAMADDSGSYTCQFGGELVSAIQHDVPTQIIQKMIPQDVSLMVSY</sequence>
<dbReference type="Proteomes" id="UP000094526">
    <property type="component" value="Unassembled WGS sequence"/>
</dbReference>
<accession>A0A1C1CH25</accession>
<comment type="caution">
    <text evidence="1">The sequence shown here is derived from an EMBL/GenBank/DDBJ whole genome shotgun (WGS) entry which is preliminary data.</text>
</comment>
<name>A0A1C1CH25_9EURO</name>
<dbReference type="AlphaFoldDB" id="A0A1C1CH25"/>
<evidence type="ECO:0000313" key="2">
    <source>
        <dbReference type="Proteomes" id="UP000094526"/>
    </source>
</evidence>